<dbReference type="PROSITE" id="PS51186">
    <property type="entry name" value="GNAT"/>
    <property type="match status" value="1"/>
</dbReference>
<dbReference type="RefSeq" id="WP_146481711.1">
    <property type="nucleotide sequence ID" value="NZ_CP042266.1"/>
</dbReference>
<evidence type="ECO:0000256" key="3">
    <source>
        <dbReference type="ARBA" id="ARBA00038502"/>
    </source>
</evidence>
<comment type="similarity">
    <text evidence="3">Belongs to the acetyltransferase family. RimJ subfamily.</text>
</comment>
<dbReference type="SUPFAM" id="SSF55729">
    <property type="entry name" value="Acyl-CoA N-acyltransferases (Nat)"/>
    <property type="match status" value="1"/>
</dbReference>
<dbReference type="KEGG" id="sqz:FQU76_19985"/>
<evidence type="ECO:0000256" key="4">
    <source>
        <dbReference type="SAM" id="MobiDB-lite"/>
    </source>
</evidence>
<dbReference type="GO" id="GO:0005737">
    <property type="term" value="C:cytoplasm"/>
    <property type="evidence" value="ECO:0007669"/>
    <property type="project" value="TreeGrafter"/>
</dbReference>
<feature type="region of interest" description="Disordered" evidence="4">
    <location>
        <begin position="1"/>
        <end position="22"/>
    </location>
</feature>
<organism evidence="6 7">
    <name type="scientific">Streptomyces qinzhouensis</name>
    <dbReference type="NCBI Taxonomy" id="2599401"/>
    <lineage>
        <taxon>Bacteria</taxon>
        <taxon>Bacillati</taxon>
        <taxon>Actinomycetota</taxon>
        <taxon>Actinomycetes</taxon>
        <taxon>Kitasatosporales</taxon>
        <taxon>Streptomycetaceae</taxon>
        <taxon>Streptomyces</taxon>
    </lineage>
</organism>
<evidence type="ECO:0000313" key="7">
    <source>
        <dbReference type="Proteomes" id="UP000320580"/>
    </source>
</evidence>
<name>A0A5B8JAL6_9ACTN</name>
<dbReference type="Proteomes" id="UP000320580">
    <property type="component" value="Chromosome"/>
</dbReference>
<feature type="compositionally biased region" description="Low complexity" evidence="4">
    <location>
        <begin position="7"/>
        <end position="22"/>
    </location>
</feature>
<dbReference type="Gene3D" id="3.40.630.30">
    <property type="match status" value="1"/>
</dbReference>
<keyword evidence="2" id="KW-0012">Acyltransferase</keyword>
<dbReference type="AlphaFoldDB" id="A0A5B8JAL6"/>
<reference evidence="6 7" key="1">
    <citation type="submission" date="2019-07" db="EMBL/GenBank/DDBJ databases">
        <authorList>
            <person name="Zhu P."/>
        </authorList>
    </citation>
    <scope>NUCLEOTIDE SEQUENCE [LARGE SCALE GENOMIC DNA]</scope>
    <source>
        <strain evidence="6 7">SSL-25</strain>
    </source>
</reference>
<dbReference type="InterPro" id="IPR051531">
    <property type="entry name" value="N-acetyltransferase"/>
</dbReference>
<feature type="domain" description="N-acetyltransferase" evidence="5">
    <location>
        <begin position="24"/>
        <end position="190"/>
    </location>
</feature>
<dbReference type="EMBL" id="CP042266">
    <property type="protein sequence ID" value="QDY78396.1"/>
    <property type="molecule type" value="Genomic_DNA"/>
</dbReference>
<keyword evidence="1 6" id="KW-0808">Transferase</keyword>
<dbReference type="OrthoDB" id="2631610at2"/>
<dbReference type="PANTHER" id="PTHR43792:SF8">
    <property type="entry name" value="[RIBOSOMAL PROTEIN US5]-ALANINE N-ACETYLTRANSFERASE"/>
    <property type="match status" value="1"/>
</dbReference>
<protein>
    <submittedName>
        <fullName evidence="6">GNAT family N-acetyltransferase</fullName>
    </submittedName>
</protein>
<evidence type="ECO:0000256" key="2">
    <source>
        <dbReference type="ARBA" id="ARBA00023315"/>
    </source>
</evidence>
<sequence length="198" mass="21065">METTGVAAGSVTGSTADSAAGSAVRIEPWSESDLALLRAANAPELMTELGGPETEEKLLSRHRRYVDLTADPAGKGRMYAIVLTATGERVGTIGFWEQTATSDGLAVYETGWAVLAAFQGRGLATAATRLVIEEARARGGHRYLLAYPKVTNGASNAVCRKLGFELRGEVGFEYPPGNPIRSHEWRFDLRPADGPSGV</sequence>
<dbReference type="InterPro" id="IPR016181">
    <property type="entry name" value="Acyl_CoA_acyltransferase"/>
</dbReference>
<dbReference type="Pfam" id="PF13302">
    <property type="entry name" value="Acetyltransf_3"/>
    <property type="match status" value="1"/>
</dbReference>
<evidence type="ECO:0000313" key="6">
    <source>
        <dbReference type="EMBL" id="QDY78396.1"/>
    </source>
</evidence>
<gene>
    <name evidence="6" type="ORF">FQU76_19985</name>
</gene>
<dbReference type="PANTHER" id="PTHR43792">
    <property type="entry name" value="GNAT FAMILY, PUTATIVE (AFU_ORTHOLOGUE AFUA_3G00765)-RELATED-RELATED"/>
    <property type="match status" value="1"/>
</dbReference>
<keyword evidence="7" id="KW-1185">Reference proteome</keyword>
<dbReference type="CDD" id="cd04301">
    <property type="entry name" value="NAT_SF"/>
    <property type="match status" value="1"/>
</dbReference>
<accession>A0A5B8JAL6</accession>
<proteinExistence type="inferred from homology"/>
<evidence type="ECO:0000259" key="5">
    <source>
        <dbReference type="PROSITE" id="PS51186"/>
    </source>
</evidence>
<dbReference type="InterPro" id="IPR000182">
    <property type="entry name" value="GNAT_dom"/>
</dbReference>
<evidence type="ECO:0000256" key="1">
    <source>
        <dbReference type="ARBA" id="ARBA00022679"/>
    </source>
</evidence>
<dbReference type="GO" id="GO:0008999">
    <property type="term" value="F:protein-N-terminal-alanine acetyltransferase activity"/>
    <property type="evidence" value="ECO:0007669"/>
    <property type="project" value="TreeGrafter"/>
</dbReference>